<dbReference type="STRING" id="213810.RUM_24160"/>
<gene>
    <name evidence="1" type="ordered locus">RUM_24160</name>
</gene>
<dbReference type="RefSeq" id="WP_015559310.1">
    <property type="nucleotide sequence ID" value="NC_021039.1"/>
</dbReference>
<keyword evidence="2" id="KW-1185">Reference proteome</keyword>
<reference evidence="1" key="2">
    <citation type="submission" date="2010-03" db="EMBL/GenBank/DDBJ databases">
        <authorList>
            <person name="Pajon A."/>
        </authorList>
    </citation>
    <scope>NUCLEOTIDE SEQUENCE</scope>
    <source>
        <strain evidence="1">Type strain: 18P13</strain>
    </source>
</reference>
<sequence>MSMQTEAAGIPAYTPVVTGSVKQYVYKRKGGLVDRQIRLLAEAPRSEDWACRVERLAAALVLLPESVTRFCTRTDTLEQLEEEVPGVHANAREALEKEAAALSDRVSRDSLPPLELPQKEEQWCTPAYCTRAAEICGARIAWCKDAMAFEPEFLTLSERLRSLVPDTGAFELAPVVLRSAMIDQEVFTTARTVLTAPVYDWLPQVALLEMKFHRLSPEERQQLCSVPMLEKLIGAFKTCMALEDRMAQDPVFGKKVFKEKKRCRKRNIPFLSSSIYKQCKQPQVADMLKNPDLRQCTV</sequence>
<protein>
    <submittedName>
        <fullName evidence="1">Uncharacterized protein</fullName>
    </submittedName>
</protein>
<dbReference type="BioCyc" id="RCHA213810:RUM_RS11760-MONOMER"/>
<dbReference type="AlphaFoldDB" id="D4LFK9"/>
<evidence type="ECO:0000313" key="2">
    <source>
        <dbReference type="Proteomes" id="UP000007054"/>
    </source>
</evidence>
<dbReference type="KEGG" id="rch:RUM_24160"/>
<name>D4LFK9_RUMC1</name>
<evidence type="ECO:0000313" key="1">
    <source>
        <dbReference type="EMBL" id="CBL18404.1"/>
    </source>
</evidence>
<dbReference type="HOGENOM" id="CLU_933476_0_0_9"/>
<dbReference type="PATRIC" id="fig|213810.4.peg.2315"/>
<organism evidence="1 2">
    <name type="scientific">Ruminococcus champanellensis (strain DSM 18848 / JCM 17042 / KCTC 15320 / 18P13)</name>
    <dbReference type="NCBI Taxonomy" id="213810"/>
    <lineage>
        <taxon>Bacteria</taxon>
        <taxon>Bacillati</taxon>
        <taxon>Bacillota</taxon>
        <taxon>Clostridia</taxon>
        <taxon>Eubacteriales</taxon>
        <taxon>Oscillospiraceae</taxon>
        <taxon>Ruminococcus</taxon>
    </lineage>
</organism>
<dbReference type="Proteomes" id="UP000007054">
    <property type="component" value="Chromosome"/>
</dbReference>
<dbReference type="EMBL" id="FP929052">
    <property type="protein sequence ID" value="CBL18404.1"/>
    <property type="molecule type" value="Genomic_DNA"/>
</dbReference>
<dbReference type="GeneID" id="83157052"/>
<reference evidence="1" key="1">
    <citation type="submission" date="2010-03" db="EMBL/GenBank/DDBJ databases">
        <title>The genome sequence of Ruminococcus sp. 18P13.</title>
        <authorList>
            <consortium name="metaHIT consortium -- http://www.metahit.eu/"/>
            <person name="Pajon A."/>
            <person name="Turner K."/>
            <person name="Parkhill J."/>
            <person name="Bernalier A."/>
        </authorList>
    </citation>
    <scope>NUCLEOTIDE SEQUENCE [LARGE SCALE GENOMIC DNA]</scope>
    <source>
        <strain evidence="1">Type strain: 18P13</strain>
    </source>
</reference>
<proteinExistence type="predicted"/>
<accession>D4LFK9</accession>